<proteinExistence type="predicted"/>
<reference evidence="2 3" key="1">
    <citation type="submission" date="2024-09" db="EMBL/GenBank/DDBJ databases">
        <title>Genome sequencing and assembly of Phytophthora oleae, isolate VK10A, causative agent of rot of olive drupes.</title>
        <authorList>
            <person name="Conti Taguali S."/>
            <person name="Riolo M."/>
            <person name="La Spada F."/>
            <person name="Cacciola S.O."/>
            <person name="Dionisio G."/>
        </authorList>
    </citation>
    <scope>NUCLEOTIDE SEQUENCE [LARGE SCALE GENOMIC DNA]</scope>
    <source>
        <strain evidence="2 3">VK10A</strain>
    </source>
</reference>
<dbReference type="Proteomes" id="UP001632037">
    <property type="component" value="Unassembled WGS sequence"/>
</dbReference>
<evidence type="ECO:0000256" key="1">
    <source>
        <dbReference type="SAM" id="MobiDB-lite"/>
    </source>
</evidence>
<organism evidence="2 3">
    <name type="scientific">Phytophthora oleae</name>
    <dbReference type="NCBI Taxonomy" id="2107226"/>
    <lineage>
        <taxon>Eukaryota</taxon>
        <taxon>Sar</taxon>
        <taxon>Stramenopiles</taxon>
        <taxon>Oomycota</taxon>
        <taxon>Peronosporomycetes</taxon>
        <taxon>Peronosporales</taxon>
        <taxon>Peronosporaceae</taxon>
        <taxon>Phytophthora</taxon>
    </lineage>
</organism>
<dbReference type="AlphaFoldDB" id="A0ABD3FB00"/>
<accession>A0ABD3FB00</accession>
<sequence length="181" mass="19901">MALHSTLTYRVAHKWLEDLFEALNNEKIVNFTKRNDSFRPGLSQVSSAIKARLSHLSFADSELQVAKPEPVDEPSAVADNIHVQEHTVATTKEAADEHRVVEVRDEESLGKEGFTSTTEAPPIATEAKSKATKAPPKVTEEPPKATKSVAPGGLEVLGRSASQWHDERAEEARRGQKREGK</sequence>
<comment type="caution">
    <text evidence="2">The sequence shown here is derived from an EMBL/GenBank/DDBJ whole genome shotgun (WGS) entry which is preliminary data.</text>
</comment>
<feature type="compositionally biased region" description="Basic and acidic residues" evidence="1">
    <location>
        <begin position="164"/>
        <end position="181"/>
    </location>
</feature>
<name>A0ABD3FB00_9STRA</name>
<keyword evidence="3" id="KW-1185">Reference proteome</keyword>
<evidence type="ECO:0000313" key="3">
    <source>
        <dbReference type="Proteomes" id="UP001632037"/>
    </source>
</evidence>
<protein>
    <submittedName>
        <fullName evidence="2">Uncharacterized protein</fullName>
    </submittedName>
</protein>
<gene>
    <name evidence="2" type="ORF">V7S43_011498</name>
</gene>
<dbReference type="EMBL" id="JBIMZQ010000027">
    <property type="protein sequence ID" value="KAL3663612.1"/>
    <property type="molecule type" value="Genomic_DNA"/>
</dbReference>
<feature type="region of interest" description="Disordered" evidence="1">
    <location>
        <begin position="104"/>
        <end position="181"/>
    </location>
</feature>
<evidence type="ECO:0000313" key="2">
    <source>
        <dbReference type="EMBL" id="KAL3663612.1"/>
    </source>
</evidence>